<dbReference type="EMBL" id="JAUSVX010000001">
    <property type="protein sequence ID" value="MDQ0468278.1"/>
    <property type="molecule type" value="Genomic_DNA"/>
</dbReference>
<feature type="signal peptide" evidence="3">
    <location>
        <begin position="1"/>
        <end position="28"/>
    </location>
</feature>
<dbReference type="Proteomes" id="UP001242480">
    <property type="component" value="Unassembled WGS sequence"/>
</dbReference>
<keyword evidence="3" id="KW-0732">Signal</keyword>
<evidence type="ECO:0000256" key="3">
    <source>
        <dbReference type="SAM" id="SignalP"/>
    </source>
</evidence>
<gene>
    <name evidence="4" type="ORF">QO011_001273</name>
</gene>
<evidence type="ECO:0000313" key="5">
    <source>
        <dbReference type="Proteomes" id="UP001242480"/>
    </source>
</evidence>
<proteinExistence type="predicted"/>
<sequence length="133" mass="13455">MFRKLISASLVAATLAGATLATTGTAEAGWGRGGAFAAGAIGGLLLGGIAANSYYNSYRPAYYYAPACFWRSQRVYDATTATIGFACASAAEPSPDEPRDPSRPDKGPDARGSPAPTAGLLHVKKPPGGGFGA</sequence>
<name>A0ABU0J1Z1_9HYPH</name>
<feature type="compositionally biased region" description="Basic and acidic residues" evidence="1">
    <location>
        <begin position="96"/>
        <end position="109"/>
    </location>
</feature>
<feature type="region of interest" description="Disordered" evidence="1">
    <location>
        <begin position="89"/>
        <end position="133"/>
    </location>
</feature>
<evidence type="ECO:0000256" key="2">
    <source>
        <dbReference type="SAM" id="Phobius"/>
    </source>
</evidence>
<feature type="chain" id="PRO_5046234918" evidence="3">
    <location>
        <begin position="29"/>
        <end position="133"/>
    </location>
</feature>
<keyword evidence="2" id="KW-1133">Transmembrane helix</keyword>
<evidence type="ECO:0000256" key="1">
    <source>
        <dbReference type="SAM" id="MobiDB-lite"/>
    </source>
</evidence>
<comment type="caution">
    <text evidence="4">The sequence shown here is derived from an EMBL/GenBank/DDBJ whole genome shotgun (WGS) entry which is preliminary data.</text>
</comment>
<keyword evidence="5" id="KW-1185">Reference proteome</keyword>
<keyword evidence="2" id="KW-0472">Membrane</keyword>
<organism evidence="4 5">
    <name type="scientific">Labrys wisconsinensis</name>
    <dbReference type="NCBI Taxonomy" id="425677"/>
    <lineage>
        <taxon>Bacteria</taxon>
        <taxon>Pseudomonadati</taxon>
        <taxon>Pseudomonadota</taxon>
        <taxon>Alphaproteobacteria</taxon>
        <taxon>Hyphomicrobiales</taxon>
        <taxon>Xanthobacteraceae</taxon>
        <taxon>Labrys</taxon>
    </lineage>
</organism>
<keyword evidence="2" id="KW-0812">Transmembrane</keyword>
<reference evidence="4 5" key="1">
    <citation type="submission" date="2023-07" db="EMBL/GenBank/DDBJ databases">
        <title>Genomic Encyclopedia of Type Strains, Phase IV (KMG-IV): sequencing the most valuable type-strain genomes for metagenomic binning, comparative biology and taxonomic classification.</title>
        <authorList>
            <person name="Goeker M."/>
        </authorList>
    </citation>
    <scope>NUCLEOTIDE SEQUENCE [LARGE SCALE GENOMIC DNA]</scope>
    <source>
        <strain evidence="4 5">DSM 19619</strain>
    </source>
</reference>
<dbReference type="RefSeq" id="WP_307269151.1">
    <property type="nucleotide sequence ID" value="NZ_JAUSVX010000001.1"/>
</dbReference>
<evidence type="ECO:0000313" key="4">
    <source>
        <dbReference type="EMBL" id="MDQ0468278.1"/>
    </source>
</evidence>
<protein>
    <submittedName>
        <fullName evidence="4">Uncharacterized protein</fullName>
    </submittedName>
</protein>
<accession>A0ABU0J1Z1</accession>
<feature type="transmembrane region" description="Helical" evidence="2">
    <location>
        <begin position="37"/>
        <end position="55"/>
    </location>
</feature>